<dbReference type="PANTHER" id="PTHR43884:SF25">
    <property type="entry name" value="ACYL-COA DEHYDROGENASE YDBM-RELATED"/>
    <property type="match status" value="1"/>
</dbReference>
<feature type="region of interest" description="Disordered" evidence="2">
    <location>
        <begin position="1"/>
        <end position="29"/>
    </location>
</feature>
<dbReference type="GO" id="GO:0003995">
    <property type="term" value="F:acyl-CoA dehydrogenase activity"/>
    <property type="evidence" value="ECO:0007669"/>
    <property type="project" value="TreeGrafter"/>
</dbReference>
<evidence type="ECO:0000259" key="3">
    <source>
        <dbReference type="Pfam" id="PF08028"/>
    </source>
</evidence>
<dbReference type="SUPFAM" id="SSF56645">
    <property type="entry name" value="Acyl-CoA dehydrogenase NM domain-like"/>
    <property type="match status" value="1"/>
</dbReference>
<keyword evidence="1" id="KW-0560">Oxidoreductase</keyword>
<name>A0A0U5BK32_9MICO</name>
<reference evidence="5" key="1">
    <citation type="submission" date="2015-12" db="EMBL/GenBank/DDBJ databases">
        <authorList>
            <person name="Shamseldin A."/>
            <person name="Moawad H."/>
            <person name="Abd El-Rahim W.M."/>
            <person name="Sadowsky M.J."/>
        </authorList>
    </citation>
    <scope>NUCLEOTIDE SEQUENCE [LARGE SCALE GENOMIC DNA]</scope>
    <source>
        <strain evidence="5">JAM AC0309</strain>
    </source>
</reference>
<reference evidence="4 5" key="2">
    <citation type="submission" date="2016-01" db="EMBL/GenBank/DDBJ databases">
        <title>Microcella alkaliphila JAM AC0309 whole genome shotgun sequence.</title>
        <authorList>
            <person name="Kurata A."/>
            <person name="Hirose Y."/>
            <person name="Kishimoto N."/>
            <person name="Kobayashi T."/>
        </authorList>
    </citation>
    <scope>NUCLEOTIDE SEQUENCE [LARGE SCALE GENOMIC DNA]</scope>
    <source>
        <strain evidence="4 5">JAM AC0309</strain>
    </source>
</reference>
<gene>
    <name evidence="4" type="ORF">MalAC0309_0336</name>
</gene>
<feature type="domain" description="Acyl-CoA dehydrogenase C-terminal" evidence="3">
    <location>
        <begin position="275"/>
        <end position="399"/>
    </location>
</feature>
<dbReference type="PIRSF" id="PIRSF016578">
    <property type="entry name" value="HsaA"/>
    <property type="match status" value="1"/>
</dbReference>
<dbReference type="Gene3D" id="1.20.140.10">
    <property type="entry name" value="Butyryl-CoA Dehydrogenase, subunit A, domain 3"/>
    <property type="match status" value="1"/>
</dbReference>
<dbReference type="Proteomes" id="UP000218965">
    <property type="component" value="Chromosome"/>
</dbReference>
<dbReference type="Gene3D" id="2.40.110.10">
    <property type="entry name" value="Butyryl-CoA Dehydrogenase, subunit A, domain 2"/>
    <property type="match status" value="1"/>
</dbReference>
<dbReference type="Pfam" id="PF08028">
    <property type="entry name" value="Acyl-CoA_dh_2"/>
    <property type="match status" value="1"/>
</dbReference>
<dbReference type="KEGG" id="malk:MalAC0309_0336"/>
<evidence type="ECO:0000313" key="5">
    <source>
        <dbReference type="Proteomes" id="UP000218965"/>
    </source>
</evidence>
<dbReference type="EMBL" id="AP017315">
    <property type="protein sequence ID" value="BAU31211.1"/>
    <property type="molecule type" value="Genomic_DNA"/>
</dbReference>
<evidence type="ECO:0000256" key="1">
    <source>
        <dbReference type="ARBA" id="ARBA00023002"/>
    </source>
</evidence>
<evidence type="ECO:0000313" key="4">
    <source>
        <dbReference type="EMBL" id="BAU31211.1"/>
    </source>
</evidence>
<dbReference type="AlphaFoldDB" id="A0A0U5BK32"/>
<evidence type="ECO:0000256" key="2">
    <source>
        <dbReference type="SAM" id="MobiDB-lite"/>
    </source>
</evidence>
<accession>A0A0U5BK32</accession>
<dbReference type="PANTHER" id="PTHR43884">
    <property type="entry name" value="ACYL-COA DEHYDROGENASE"/>
    <property type="match status" value="1"/>
</dbReference>
<dbReference type="InterPro" id="IPR046373">
    <property type="entry name" value="Acyl-CoA_Oxase/DH_mid-dom_sf"/>
</dbReference>
<organism evidence="4 5">
    <name type="scientific">Microcella alkaliphila</name>
    <dbReference type="NCBI Taxonomy" id="279828"/>
    <lineage>
        <taxon>Bacteria</taxon>
        <taxon>Bacillati</taxon>
        <taxon>Actinomycetota</taxon>
        <taxon>Actinomycetes</taxon>
        <taxon>Micrococcales</taxon>
        <taxon>Microbacteriaceae</taxon>
        <taxon>Microcella</taxon>
    </lineage>
</organism>
<dbReference type="InterPro" id="IPR036250">
    <property type="entry name" value="AcylCo_DH-like_C"/>
</dbReference>
<dbReference type="InterPro" id="IPR009100">
    <property type="entry name" value="AcylCoA_DH/oxidase_NM_dom_sf"/>
</dbReference>
<proteinExistence type="predicted"/>
<feature type="compositionally biased region" description="Low complexity" evidence="2">
    <location>
        <begin position="1"/>
        <end position="18"/>
    </location>
</feature>
<protein>
    <submittedName>
        <fullName evidence="4">Butyryl-CoA dehydrogenase</fullName>
    </submittedName>
</protein>
<sequence>MLGAPPGAPGTVTGMAGTQAPDARGGDRALDATRDAELLARIRERAPQYDRDNAFFTDDLAELRAHGYLKPRSLTAAMRDQRLLAAHAPATALGLTMHLVWMGVARDLAAAGEDSLAWVLDDAAAGELFAFAISERGNDRVMSDSLTRAERVDAAQGGPGWALTGTKIFTTLSPAWTRLGTLARHDPDPARGESGDPVIVHGFLLRDDPQGDPTATPPGVTVTPDWDTLGMRATQSHTTHLDGAIIRDERVARILPAGSPGDQYTLAIFANFLTLIGAVYAGIADRAVELAVESAHSRTSMKLGGAPYAHDPDIRRRIADAAIALDALAPQLEAVSSDRDAGVDRGLRWFRDLTGLKQRCVQTARDVVDQCMHAVGGAGYRSSAELSRLQRDVLAGIYHPSDPESVQAAVAADLLGPLP</sequence>
<dbReference type="SUPFAM" id="SSF47203">
    <property type="entry name" value="Acyl-CoA dehydrogenase C-terminal domain-like"/>
    <property type="match status" value="1"/>
</dbReference>
<dbReference type="InterPro" id="IPR013107">
    <property type="entry name" value="Acyl-CoA_DH_C"/>
</dbReference>